<dbReference type="OrthoDB" id="408631at2759"/>
<dbReference type="PANTHER" id="PTHR11559">
    <property type="entry name" value="CARBOXYLESTERASE"/>
    <property type="match status" value="1"/>
</dbReference>
<dbReference type="PROSITE" id="PS00122">
    <property type="entry name" value="CARBOXYLESTERASE_B_1"/>
    <property type="match status" value="1"/>
</dbReference>
<evidence type="ECO:0000313" key="5">
    <source>
        <dbReference type="EMBL" id="KAF4313106.1"/>
    </source>
</evidence>
<dbReference type="InterPro" id="IPR050309">
    <property type="entry name" value="Type-B_Carboxylest/Lipase"/>
</dbReference>
<dbReference type="PRINTS" id="PR00412">
    <property type="entry name" value="EPOXHYDRLASE"/>
</dbReference>
<comment type="similarity">
    <text evidence="1">Belongs to the type-B carboxylesterase/lipase family.</text>
</comment>
<name>A0A8H4NBN8_9PEZI</name>
<proteinExistence type="inferred from homology"/>
<dbReference type="Proteomes" id="UP000572817">
    <property type="component" value="Unassembled WGS sequence"/>
</dbReference>
<dbReference type="SUPFAM" id="SSF53474">
    <property type="entry name" value="alpha/beta-Hydrolases"/>
    <property type="match status" value="2"/>
</dbReference>
<feature type="domain" description="Carboxylesterase type B" evidence="3">
    <location>
        <begin position="236"/>
        <end position="695"/>
    </location>
</feature>
<organism evidence="5 6">
    <name type="scientific">Botryosphaeria dothidea</name>
    <dbReference type="NCBI Taxonomy" id="55169"/>
    <lineage>
        <taxon>Eukaryota</taxon>
        <taxon>Fungi</taxon>
        <taxon>Dikarya</taxon>
        <taxon>Ascomycota</taxon>
        <taxon>Pezizomycotina</taxon>
        <taxon>Dothideomycetes</taxon>
        <taxon>Dothideomycetes incertae sedis</taxon>
        <taxon>Botryosphaeriales</taxon>
        <taxon>Botryosphaeriaceae</taxon>
        <taxon>Botryosphaeria</taxon>
    </lineage>
</organism>
<gene>
    <name evidence="5" type="ORF">GTA08_BOTSDO01749</name>
</gene>
<reference evidence="5" key="1">
    <citation type="submission" date="2020-04" db="EMBL/GenBank/DDBJ databases">
        <title>Genome Assembly and Annotation of Botryosphaeria dothidea sdau 11-99, a Latent Pathogen of Apple Fruit Ring Rot in China.</title>
        <authorList>
            <person name="Yu C."/>
            <person name="Diao Y."/>
            <person name="Lu Q."/>
            <person name="Zhao J."/>
            <person name="Cui S."/>
            <person name="Peng C."/>
            <person name="He B."/>
            <person name="Liu H."/>
        </authorList>
    </citation>
    <scope>NUCLEOTIDE SEQUENCE [LARGE SCALE GENOMIC DNA]</scope>
    <source>
        <strain evidence="5">Sdau11-99</strain>
    </source>
</reference>
<dbReference type="Gene3D" id="3.40.50.1820">
    <property type="entry name" value="alpha/beta hydrolase"/>
    <property type="match status" value="2"/>
</dbReference>
<dbReference type="InterPro" id="IPR029058">
    <property type="entry name" value="AB_hydrolase_fold"/>
</dbReference>
<dbReference type="GO" id="GO:0016787">
    <property type="term" value="F:hydrolase activity"/>
    <property type="evidence" value="ECO:0007669"/>
    <property type="project" value="UniProtKB-KW"/>
</dbReference>
<dbReference type="InterPro" id="IPR002018">
    <property type="entry name" value="CarbesteraseB"/>
</dbReference>
<comment type="caution">
    <text evidence="5">The sequence shown here is derived from an EMBL/GenBank/DDBJ whole genome shotgun (WGS) entry which is preliminary data.</text>
</comment>
<evidence type="ECO:0000259" key="3">
    <source>
        <dbReference type="Pfam" id="PF00135"/>
    </source>
</evidence>
<dbReference type="AlphaFoldDB" id="A0A8H4NBN8"/>
<keyword evidence="2" id="KW-0378">Hydrolase</keyword>
<feature type="domain" description="AB hydrolase-1" evidence="4">
    <location>
        <begin position="23"/>
        <end position="126"/>
    </location>
</feature>
<keyword evidence="6" id="KW-1185">Reference proteome</keyword>
<dbReference type="EMBL" id="WWBZ02000001">
    <property type="protein sequence ID" value="KAF4313106.1"/>
    <property type="molecule type" value="Genomic_DNA"/>
</dbReference>
<protein>
    <submittedName>
        <fullName evidence="5">Carboxylesterase type B</fullName>
    </submittedName>
</protein>
<dbReference type="Pfam" id="PF00561">
    <property type="entry name" value="Abhydrolase_1"/>
    <property type="match status" value="1"/>
</dbReference>
<dbReference type="InterPro" id="IPR000639">
    <property type="entry name" value="Epox_hydrolase-like"/>
</dbReference>
<evidence type="ECO:0000256" key="1">
    <source>
        <dbReference type="ARBA" id="ARBA00005964"/>
    </source>
</evidence>
<accession>A0A8H4NBN8</accession>
<dbReference type="InterPro" id="IPR019826">
    <property type="entry name" value="Carboxylesterase_B_AS"/>
</dbReference>
<sequence length="754" mass="83917">MSGAFFDHNGLRLFYTTEGNGEPVLLLHGWTCDRLDWSFQIPFLTWIGFKCIALDARGHGRSELPNNDDYSLKTLSDDAAALLSHLNIEGQIVMGHSLDALVACTMALNHPEKVKALVLVDPIYHLTGEQRADFAEMISKPNSPEIATMYFDRNSYTNTTPEWMKEWHRHRALGNPAHGVAGTVAQLFTDNSLGRRENAVRTLGHFGSPSKHTREPVDLGYAIYKGYNDQNTSLNIWRGLVMRYAAAPLGKLRFKAPETPPVIRDRVVFANDDGIQCPPTSWIGTNEGEHGSEDCLVLHVFSPQDAENLPVFVFFHWGGYARGNGTFFKPEAIMNANDNGFVSVIIQYRLGAFGFLASEEVRREGSLNNGLLDQRMTLQWVKRYIRIFGGDPTRVTIAGQSAGAGSVMHHASAFGGKDPENLWSNGIAASPFLPQEFHYLDDEVRAHYLAFADKAGCGAANRIFECLQNAKTEDLISANNELAKSALWGLYTWKPVVDDSLILSRSSKALRGKLNGKRLLAGNSAEEGWTFTPQNITTKALFIEYLRRYFPRLTDDVVASILQVYNTPDVPDEPDRARFWTAGTSGPTAVNQSGIAAGHQQVANNFYGEVTFWCPSYWLTDAYQRQGEAYQYQYSVIPSYHGSDNPIYDPALLEPSESVNPEIKEELQRAWGSFIADNRPLDWPRRTALEPMMMNLNITGGTPVDTKLDENLTVKKLEGPGITAESTEVNAETWEGGRGARCKFLRSLAESLVI</sequence>
<evidence type="ECO:0000256" key="2">
    <source>
        <dbReference type="ARBA" id="ARBA00022801"/>
    </source>
</evidence>
<dbReference type="Pfam" id="PF00135">
    <property type="entry name" value="COesterase"/>
    <property type="match status" value="1"/>
</dbReference>
<evidence type="ECO:0000259" key="4">
    <source>
        <dbReference type="Pfam" id="PF00561"/>
    </source>
</evidence>
<evidence type="ECO:0000313" key="6">
    <source>
        <dbReference type="Proteomes" id="UP000572817"/>
    </source>
</evidence>
<dbReference type="PRINTS" id="PR00111">
    <property type="entry name" value="ABHYDROLASE"/>
</dbReference>
<dbReference type="InterPro" id="IPR000073">
    <property type="entry name" value="AB_hydrolase_1"/>
</dbReference>